<evidence type="ECO:0008006" key="3">
    <source>
        <dbReference type="Google" id="ProtNLM"/>
    </source>
</evidence>
<comment type="caution">
    <text evidence="1">The sequence shown here is derived from an EMBL/GenBank/DDBJ whole genome shotgun (WGS) entry which is preliminary data.</text>
</comment>
<name>A0A8I1Y9C0_BRAEL</name>
<accession>A0A8I1Y9C0</accession>
<proteinExistence type="predicted"/>
<dbReference type="RefSeq" id="WP_172647581.1">
    <property type="nucleotide sequence ID" value="NZ_JAFICZ010000001.1"/>
</dbReference>
<evidence type="ECO:0000313" key="1">
    <source>
        <dbReference type="EMBL" id="MBP1295738.1"/>
    </source>
</evidence>
<evidence type="ECO:0000313" key="2">
    <source>
        <dbReference type="Proteomes" id="UP000673383"/>
    </source>
</evidence>
<gene>
    <name evidence="1" type="ORF">JOH49_005491</name>
</gene>
<dbReference type="InterPro" id="IPR018733">
    <property type="entry name" value="DUF2274"/>
</dbReference>
<reference evidence="1" key="1">
    <citation type="submission" date="2021-02" db="EMBL/GenBank/DDBJ databases">
        <title>Genomic Encyclopedia of Type Strains, Phase IV (KMG-V): Genome sequencing to study the core and pangenomes of soil and plant-associated prokaryotes.</title>
        <authorList>
            <person name="Whitman W."/>
        </authorList>
    </citation>
    <scope>NUCLEOTIDE SEQUENCE</scope>
    <source>
        <strain evidence="1">USDA 406</strain>
    </source>
</reference>
<dbReference type="EMBL" id="JAFICZ010000001">
    <property type="protein sequence ID" value="MBP1295738.1"/>
    <property type="molecule type" value="Genomic_DNA"/>
</dbReference>
<dbReference type="AlphaFoldDB" id="A0A8I1Y9C0"/>
<dbReference type="Proteomes" id="UP000673383">
    <property type="component" value="Unassembled WGS sequence"/>
</dbReference>
<dbReference type="Pfam" id="PF10038">
    <property type="entry name" value="DUF2274"/>
    <property type="match status" value="1"/>
</dbReference>
<sequence>MSKLKIGTLPDDKPVKVSLELPASVHRDLISYAEVLTRETGRRTDPTKLIAPMLARFMATDREFTKRRRLARSRLSEVEDSVPPRD</sequence>
<organism evidence="1 2">
    <name type="scientific">Bradyrhizobium elkanii</name>
    <dbReference type="NCBI Taxonomy" id="29448"/>
    <lineage>
        <taxon>Bacteria</taxon>
        <taxon>Pseudomonadati</taxon>
        <taxon>Pseudomonadota</taxon>
        <taxon>Alphaproteobacteria</taxon>
        <taxon>Hyphomicrobiales</taxon>
        <taxon>Nitrobacteraceae</taxon>
        <taxon>Bradyrhizobium</taxon>
    </lineage>
</organism>
<protein>
    <recommendedName>
        <fullName evidence="3">DUF2274 domain-containing protein</fullName>
    </recommendedName>
</protein>